<dbReference type="AlphaFoldDB" id="A0A369JQ46"/>
<comment type="caution">
    <text evidence="1">The sequence shown here is derived from an EMBL/GenBank/DDBJ whole genome shotgun (WGS) entry which is preliminary data.</text>
</comment>
<gene>
    <name evidence="1" type="ORF">Hypma_009471</name>
</gene>
<reference evidence="1" key="1">
    <citation type="submission" date="2018-04" db="EMBL/GenBank/DDBJ databases">
        <title>Whole genome sequencing of Hypsizygus marmoreus.</title>
        <authorList>
            <person name="Choi I.-G."/>
            <person name="Min B."/>
            <person name="Kim J.-G."/>
            <person name="Kim S."/>
            <person name="Oh Y.-L."/>
            <person name="Kong W.-S."/>
            <person name="Park H."/>
            <person name="Jeong J."/>
            <person name="Song E.-S."/>
        </authorList>
    </citation>
    <scope>NUCLEOTIDE SEQUENCE [LARGE SCALE GENOMIC DNA]</scope>
    <source>
        <strain evidence="1">51987-8</strain>
    </source>
</reference>
<organism evidence="1 2">
    <name type="scientific">Hypsizygus marmoreus</name>
    <name type="common">White beech mushroom</name>
    <name type="synonym">Agaricus marmoreus</name>
    <dbReference type="NCBI Taxonomy" id="39966"/>
    <lineage>
        <taxon>Eukaryota</taxon>
        <taxon>Fungi</taxon>
        <taxon>Dikarya</taxon>
        <taxon>Basidiomycota</taxon>
        <taxon>Agaricomycotina</taxon>
        <taxon>Agaricomycetes</taxon>
        <taxon>Agaricomycetidae</taxon>
        <taxon>Agaricales</taxon>
        <taxon>Tricholomatineae</taxon>
        <taxon>Lyophyllaceae</taxon>
        <taxon>Hypsizygus</taxon>
    </lineage>
</organism>
<keyword evidence="2" id="KW-1185">Reference proteome</keyword>
<dbReference type="InParanoid" id="A0A369JQ46"/>
<dbReference type="Proteomes" id="UP000076154">
    <property type="component" value="Unassembled WGS sequence"/>
</dbReference>
<protein>
    <submittedName>
        <fullName evidence="1">Uncharacterized protein</fullName>
    </submittedName>
</protein>
<sequence length="331" mass="37226">MTSTVVVRRVLDPFVPDDKIEIIATCNATLETNGILRIDKIPLRGFGTPYLAYRKYDRHLEIPDADNTFSAYHLQLLLRDSVLTVISRDDAQAAEHRRRIQRRQAHDGKDIPDSEPRAIYVKSYRRVVLNPMVIPVKQIRDPFIEPGFREAIATGIMVLDPDNSFTLRGLFGFFVHILDAKHGYERCSDGMNMLHTQCINGICEYDQDGQPYLIAINIDDHDNATSSQRARHDAQLKAQRRAEQKTQRKEMLAYPANCAMSWISAAKHFVTQRSSQSTHKCTAGVSSMREKASKASSASAISSGGLQKHKKIAVELETASCSSFSMDNSEK</sequence>
<evidence type="ECO:0000313" key="2">
    <source>
        <dbReference type="Proteomes" id="UP000076154"/>
    </source>
</evidence>
<proteinExistence type="predicted"/>
<accession>A0A369JQ46</accession>
<name>A0A369JQ46_HYPMA</name>
<evidence type="ECO:0000313" key="1">
    <source>
        <dbReference type="EMBL" id="RDB23360.1"/>
    </source>
</evidence>
<dbReference type="EMBL" id="LUEZ02000046">
    <property type="protein sequence ID" value="RDB23360.1"/>
    <property type="molecule type" value="Genomic_DNA"/>
</dbReference>